<dbReference type="KEGG" id="sind:105178257"/>
<dbReference type="Pfam" id="PF01753">
    <property type="entry name" value="zf-MYND"/>
    <property type="match status" value="1"/>
</dbReference>
<evidence type="ECO:0000259" key="15">
    <source>
        <dbReference type="PROSITE" id="PS50865"/>
    </source>
</evidence>
<evidence type="ECO:0000256" key="6">
    <source>
        <dbReference type="ARBA" id="ARBA00022771"/>
    </source>
</evidence>
<feature type="region of interest" description="Disordered" evidence="12">
    <location>
        <begin position="822"/>
        <end position="855"/>
    </location>
</feature>
<evidence type="ECO:0000313" key="16">
    <source>
        <dbReference type="Proteomes" id="UP000504604"/>
    </source>
</evidence>
<keyword evidence="13" id="KW-0732">Signal</keyword>
<keyword evidence="5" id="KW-0479">Metal-binding</keyword>
<dbReference type="InterPro" id="IPR028889">
    <property type="entry name" value="USP"/>
</dbReference>
<feature type="region of interest" description="Disordered" evidence="12">
    <location>
        <begin position="132"/>
        <end position="253"/>
    </location>
</feature>
<dbReference type="Proteomes" id="UP000504604">
    <property type="component" value="Linkage group LG15"/>
</dbReference>
<dbReference type="InterPro" id="IPR002893">
    <property type="entry name" value="Znf_MYND"/>
</dbReference>
<dbReference type="FunFam" id="6.10.140.2220:FF:000006">
    <property type="entry name" value="Ubiquitin carboxyl-terminal hydrolase 15"/>
    <property type="match status" value="1"/>
</dbReference>
<dbReference type="FunCoup" id="A0A6I9UNN9">
    <property type="interactions" value="917"/>
</dbReference>
<evidence type="ECO:0000256" key="5">
    <source>
        <dbReference type="ARBA" id="ARBA00022723"/>
    </source>
</evidence>
<keyword evidence="16" id="KW-1185">Reference proteome</keyword>
<gene>
    <name evidence="17" type="primary">LOC105178257</name>
</gene>
<feature type="region of interest" description="Disordered" evidence="12">
    <location>
        <begin position="337"/>
        <end position="359"/>
    </location>
</feature>
<keyword evidence="4" id="KW-0645">Protease</keyword>
<evidence type="ECO:0000256" key="12">
    <source>
        <dbReference type="SAM" id="MobiDB-lite"/>
    </source>
</evidence>
<accession>A0A6I9UNN9</accession>
<protein>
    <recommendedName>
        <fullName evidence="3">ubiquitinyl hydrolase 1</fullName>
        <ecNumber evidence="3">3.4.19.12</ecNumber>
    </recommendedName>
</protein>
<dbReference type="PROSITE" id="PS50235">
    <property type="entry name" value="USP_3"/>
    <property type="match status" value="1"/>
</dbReference>
<feature type="compositionally biased region" description="Polar residues" evidence="12">
    <location>
        <begin position="785"/>
        <end position="794"/>
    </location>
</feature>
<keyword evidence="7" id="KW-0833">Ubl conjugation pathway</keyword>
<evidence type="ECO:0000256" key="9">
    <source>
        <dbReference type="ARBA" id="ARBA00022807"/>
    </source>
</evidence>
<feature type="compositionally biased region" description="Low complexity" evidence="12">
    <location>
        <begin position="826"/>
        <end position="844"/>
    </location>
</feature>
<keyword evidence="6 11" id="KW-0863">Zinc-finger</keyword>
<dbReference type="SUPFAM" id="SSF54001">
    <property type="entry name" value="Cysteine proteinases"/>
    <property type="match status" value="1"/>
</dbReference>
<dbReference type="GO" id="GO:0004843">
    <property type="term" value="F:cysteine-type deubiquitinase activity"/>
    <property type="evidence" value="ECO:0007669"/>
    <property type="project" value="UniProtKB-EC"/>
</dbReference>
<dbReference type="GO" id="GO:0005829">
    <property type="term" value="C:cytosol"/>
    <property type="evidence" value="ECO:0007669"/>
    <property type="project" value="TreeGrafter"/>
</dbReference>
<evidence type="ECO:0000256" key="7">
    <source>
        <dbReference type="ARBA" id="ARBA00022786"/>
    </source>
</evidence>
<dbReference type="RefSeq" id="XP_011100001.1">
    <property type="nucleotide sequence ID" value="XM_011101699.2"/>
</dbReference>
<dbReference type="PANTHER" id="PTHR24006:SF690">
    <property type="entry name" value="UBIQUITIN CARBOXYL-TERMINAL HYDROLASE 17"/>
    <property type="match status" value="1"/>
</dbReference>
<dbReference type="InterPro" id="IPR038765">
    <property type="entry name" value="Papain-like_cys_pep_sf"/>
</dbReference>
<dbReference type="SUPFAM" id="SSF144232">
    <property type="entry name" value="HIT/MYND zinc finger-like"/>
    <property type="match status" value="1"/>
</dbReference>
<proteinExistence type="inferred from homology"/>
<feature type="domain" description="USP" evidence="14">
    <location>
        <begin position="442"/>
        <end position="739"/>
    </location>
</feature>
<name>A0A6I9UNN9_SESIN</name>
<dbReference type="EC" id="3.4.19.12" evidence="3"/>
<feature type="chain" id="PRO_5026745164" description="ubiquitinyl hydrolase 1" evidence="13">
    <location>
        <begin position="17"/>
        <end position="868"/>
    </location>
</feature>
<comment type="catalytic activity">
    <reaction evidence="1">
        <text>Thiol-dependent hydrolysis of ester, thioester, amide, peptide and isopeptide bonds formed by the C-terminal Gly of ubiquitin (a 76-residue protein attached to proteins as an intracellular targeting signal).</text>
        <dbReference type="EC" id="3.4.19.12"/>
    </reaction>
</comment>
<feature type="compositionally biased region" description="Low complexity" evidence="12">
    <location>
        <begin position="152"/>
        <end position="171"/>
    </location>
</feature>
<dbReference type="PROSITE" id="PS01360">
    <property type="entry name" value="ZF_MYND_1"/>
    <property type="match status" value="1"/>
</dbReference>
<evidence type="ECO:0000256" key="11">
    <source>
        <dbReference type="PROSITE-ProRule" id="PRU00134"/>
    </source>
</evidence>
<dbReference type="Pfam" id="PF00443">
    <property type="entry name" value="UCH"/>
    <property type="match status" value="1"/>
</dbReference>
<dbReference type="FunFam" id="3.90.70.10:FF:000026">
    <property type="entry name" value="Ubiquitin carboxyl-terminal hydrolase 15"/>
    <property type="match status" value="1"/>
</dbReference>
<evidence type="ECO:0000259" key="14">
    <source>
        <dbReference type="PROSITE" id="PS50235"/>
    </source>
</evidence>
<evidence type="ECO:0000256" key="13">
    <source>
        <dbReference type="SAM" id="SignalP"/>
    </source>
</evidence>
<dbReference type="GO" id="GO:0008270">
    <property type="term" value="F:zinc ion binding"/>
    <property type="evidence" value="ECO:0007669"/>
    <property type="project" value="UniProtKB-KW"/>
</dbReference>
<evidence type="ECO:0000256" key="8">
    <source>
        <dbReference type="ARBA" id="ARBA00022801"/>
    </source>
</evidence>
<evidence type="ECO:0000256" key="1">
    <source>
        <dbReference type="ARBA" id="ARBA00000707"/>
    </source>
</evidence>
<evidence type="ECO:0000256" key="4">
    <source>
        <dbReference type="ARBA" id="ARBA00022670"/>
    </source>
</evidence>
<dbReference type="GO" id="GO:0005634">
    <property type="term" value="C:nucleus"/>
    <property type="evidence" value="ECO:0007669"/>
    <property type="project" value="TreeGrafter"/>
</dbReference>
<feature type="region of interest" description="Disordered" evidence="12">
    <location>
        <begin position="765"/>
        <end position="798"/>
    </location>
</feature>
<evidence type="ECO:0000256" key="3">
    <source>
        <dbReference type="ARBA" id="ARBA00012759"/>
    </source>
</evidence>
<dbReference type="Gene3D" id="3.90.70.10">
    <property type="entry name" value="Cysteine proteinases"/>
    <property type="match status" value="1"/>
</dbReference>
<feature type="domain" description="MYND-type" evidence="15">
    <location>
        <begin position="68"/>
        <end position="105"/>
    </location>
</feature>
<evidence type="ECO:0000256" key="2">
    <source>
        <dbReference type="ARBA" id="ARBA00009085"/>
    </source>
</evidence>
<reference evidence="17" key="1">
    <citation type="submission" date="2025-08" db="UniProtKB">
        <authorList>
            <consortium name="RefSeq"/>
        </authorList>
    </citation>
    <scope>IDENTIFICATION</scope>
</reference>
<dbReference type="OrthoDB" id="420187at2759"/>
<evidence type="ECO:0000256" key="10">
    <source>
        <dbReference type="ARBA" id="ARBA00022833"/>
    </source>
</evidence>
<feature type="region of interest" description="Disordered" evidence="12">
    <location>
        <begin position="271"/>
        <end position="309"/>
    </location>
</feature>
<dbReference type="PANTHER" id="PTHR24006">
    <property type="entry name" value="UBIQUITIN CARBOXYL-TERMINAL HYDROLASE"/>
    <property type="match status" value="1"/>
</dbReference>
<dbReference type="AlphaFoldDB" id="A0A6I9UNN9"/>
<dbReference type="InterPro" id="IPR001394">
    <property type="entry name" value="Peptidase_C19_UCH"/>
</dbReference>
<dbReference type="Gene3D" id="6.10.140.2220">
    <property type="match status" value="1"/>
</dbReference>
<keyword evidence="9" id="KW-0788">Thiol protease</keyword>
<dbReference type="InterPro" id="IPR050164">
    <property type="entry name" value="Peptidase_C19"/>
</dbReference>
<keyword evidence="10" id="KW-0862">Zinc</keyword>
<keyword evidence="8 17" id="KW-0378">Hydrolase</keyword>
<dbReference type="InterPro" id="IPR018200">
    <property type="entry name" value="USP_CS"/>
</dbReference>
<dbReference type="GO" id="GO:0006508">
    <property type="term" value="P:proteolysis"/>
    <property type="evidence" value="ECO:0007669"/>
    <property type="project" value="UniProtKB-KW"/>
</dbReference>
<dbReference type="GO" id="GO:0016579">
    <property type="term" value="P:protein deubiquitination"/>
    <property type="evidence" value="ECO:0007669"/>
    <property type="project" value="InterPro"/>
</dbReference>
<organism evidence="16 17">
    <name type="scientific">Sesamum indicum</name>
    <name type="common">Oriental sesame</name>
    <name type="synonym">Sesamum orientale</name>
    <dbReference type="NCBI Taxonomy" id="4182"/>
    <lineage>
        <taxon>Eukaryota</taxon>
        <taxon>Viridiplantae</taxon>
        <taxon>Streptophyta</taxon>
        <taxon>Embryophyta</taxon>
        <taxon>Tracheophyta</taxon>
        <taxon>Spermatophyta</taxon>
        <taxon>Magnoliopsida</taxon>
        <taxon>eudicotyledons</taxon>
        <taxon>Gunneridae</taxon>
        <taxon>Pentapetalae</taxon>
        <taxon>asterids</taxon>
        <taxon>lamiids</taxon>
        <taxon>Lamiales</taxon>
        <taxon>Pedaliaceae</taxon>
        <taxon>Sesamum</taxon>
    </lineage>
</organism>
<dbReference type="GeneID" id="105178257"/>
<sequence length="868" mass="96345">MLVIVCALLVLGLVARYKWRNGAAKKEEILRLVAVASREEAETAKLQAFEEYNSPMQPLPQLEKQYYCAVCRCPTTTRCSRCKAVRYCSGKCQIIHWRQGHKDDCRPSIALDASKKSQSVVETSSENHAEMHLNDEGKIHSDPSQELDDLGSSSSATSCFFSSTEQSETSSDASISEVVESGTSISPDKAPSVGIDSGIAQMISDSDDADVPRPFPPVYSVNNPPCSNKIQKMLAPKPDESVTSTSSKDKQDGEAAVVKEFVLHAIELRNSQSPTSVRTSSDEDWKNQPQPSTSKVETSVSRRASGNHRLSNVELSSECSKSLTMLSMNECWKNKSQTCNGKGTRSTTSRSSGNCQELPTKVDSTHAISSDGGVRILSESTGKSLKTSVRKFVQHFRAPKQPNSFTFDMVDNYDGNYNHKVIFPFKLFIQLYACDDVELHPFGLLNCGNSCYANAVLQCLTFTRPISSYLLQGLHSKTCRKRDWCFICKFEHLIQKGQEMNSPLSPVGLLSQIQPIGREEDAHEFLRNVVDKMQSVCLEEAGVSGSLAEDSTLIGLTFGGFLRSKIQCMKCLGRSERCDRMMDLTVEIDGNIYTLEEALKQFTTSETLGGDDKYKCSRCKSYEKAKKKLTVLEAPNILTIVLKRFRSGNLEKLNKIVQFPEVLNLAPYMSGMNDKYPVYDLYAVVVHLGAMNAAYSGHYVSYVKDFQGDWFRIDDSRVSRVDLETVLSVEAYILFYARQTPRGAFFVRNSSVYFDGKITRNMEAISSSNGAKKKNSKTKPTSSPRNTGSTITRQGSDKHYDWTSRNHVVDAESLEFHSKHRNPIVDSSSDSSSIFSASDAGSYSTDSTKDSSAEDISGYLFGSSWHHP</sequence>
<dbReference type="InParanoid" id="A0A6I9UNN9"/>
<feature type="compositionally biased region" description="Polar residues" evidence="12">
    <location>
        <begin position="287"/>
        <end position="309"/>
    </location>
</feature>
<dbReference type="PROSITE" id="PS00972">
    <property type="entry name" value="USP_1"/>
    <property type="match status" value="1"/>
</dbReference>
<feature type="compositionally biased region" description="Basic and acidic residues" evidence="12">
    <location>
        <begin position="132"/>
        <end position="143"/>
    </location>
</feature>
<comment type="similarity">
    <text evidence="2">Belongs to the peptidase C19 family.</text>
</comment>
<evidence type="ECO:0000313" key="17">
    <source>
        <dbReference type="RefSeq" id="XP_011100001.1"/>
    </source>
</evidence>
<feature type="signal peptide" evidence="13">
    <location>
        <begin position="1"/>
        <end position="16"/>
    </location>
</feature>
<dbReference type="PROSITE" id="PS50865">
    <property type="entry name" value="ZF_MYND_2"/>
    <property type="match status" value="1"/>
</dbReference>
<feature type="compositionally biased region" description="Polar residues" evidence="12">
    <location>
        <begin position="220"/>
        <end position="230"/>
    </location>
</feature>